<dbReference type="AlphaFoldDB" id="A0A917QBE8"/>
<comment type="subcellular location">
    <subcellularLocation>
        <location evidence="1">Cell membrane</location>
        <topology evidence="1">Multi-pass membrane protein</topology>
    </subcellularLocation>
</comment>
<feature type="transmembrane region" description="Helical" evidence="7">
    <location>
        <begin position="234"/>
        <end position="253"/>
    </location>
</feature>
<dbReference type="RefSeq" id="WP_188827672.1">
    <property type="nucleotide sequence ID" value="NZ_BMMW01000001.1"/>
</dbReference>
<gene>
    <name evidence="8" type="ORF">GCM10011591_10930</name>
</gene>
<dbReference type="PANTHER" id="PTHR30213">
    <property type="entry name" value="INNER MEMBRANE PROTEIN YHJD"/>
    <property type="match status" value="1"/>
</dbReference>
<keyword evidence="4 7" id="KW-1133">Transmembrane helix</keyword>
<dbReference type="PIRSF" id="PIRSF035875">
    <property type="entry name" value="RNase_BN"/>
    <property type="match status" value="1"/>
</dbReference>
<keyword evidence="2" id="KW-1003">Cell membrane</keyword>
<dbReference type="EMBL" id="BMMW01000001">
    <property type="protein sequence ID" value="GGK41223.1"/>
    <property type="molecule type" value="Genomic_DNA"/>
</dbReference>
<name>A0A917QBE8_9NOCA</name>
<dbReference type="InterPro" id="IPR017039">
    <property type="entry name" value="Virul_fac_BrkB"/>
</dbReference>
<evidence type="ECO:0000313" key="8">
    <source>
        <dbReference type="EMBL" id="GGK41223.1"/>
    </source>
</evidence>
<evidence type="ECO:0000256" key="5">
    <source>
        <dbReference type="ARBA" id="ARBA00023136"/>
    </source>
</evidence>
<evidence type="ECO:0000256" key="1">
    <source>
        <dbReference type="ARBA" id="ARBA00004651"/>
    </source>
</evidence>
<proteinExistence type="predicted"/>
<dbReference type="Proteomes" id="UP000612956">
    <property type="component" value="Unassembled WGS sequence"/>
</dbReference>
<reference evidence="8" key="2">
    <citation type="submission" date="2020-09" db="EMBL/GenBank/DDBJ databases">
        <authorList>
            <person name="Sun Q."/>
            <person name="Zhou Y."/>
        </authorList>
    </citation>
    <scope>NUCLEOTIDE SEQUENCE</scope>
    <source>
        <strain evidence="8">CGMCC 4.7278</strain>
    </source>
</reference>
<comment type="caution">
    <text evidence="8">The sequence shown here is derived from an EMBL/GenBank/DDBJ whole genome shotgun (WGS) entry which is preliminary data.</text>
</comment>
<keyword evidence="3 7" id="KW-0812">Transmembrane</keyword>
<feature type="transmembrane region" description="Helical" evidence="7">
    <location>
        <begin position="118"/>
        <end position="139"/>
    </location>
</feature>
<keyword evidence="9" id="KW-1185">Reference proteome</keyword>
<dbReference type="GO" id="GO:0005886">
    <property type="term" value="C:plasma membrane"/>
    <property type="evidence" value="ECO:0007669"/>
    <property type="project" value="UniProtKB-SubCell"/>
</dbReference>
<evidence type="ECO:0000313" key="9">
    <source>
        <dbReference type="Proteomes" id="UP000612956"/>
    </source>
</evidence>
<evidence type="ECO:0000256" key="7">
    <source>
        <dbReference type="SAM" id="Phobius"/>
    </source>
</evidence>
<keyword evidence="5 7" id="KW-0472">Membrane</keyword>
<protein>
    <recommendedName>
        <fullName evidence="10">YihY/virulence factor BrkB family protein</fullName>
    </recommendedName>
</protein>
<dbReference type="PANTHER" id="PTHR30213:SF0">
    <property type="entry name" value="UPF0761 MEMBRANE PROTEIN YIHY"/>
    <property type="match status" value="1"/>
</dbReference>
<feature type="transmembrane region" description="Helical" evidence="7">
    <location>
        <begin position="265"/>
        <end position="289"/>
    </location>
</feature>
<reference evidence="8" key="1">
    <citation type="journal article" date="2014" name="Int. J. Syst. Evol. Microbiol.">
        <title>Complete genome sequence of Corynebacterium casei LMG S-19264T (=DSM 44701T), isolated from a smear-ripened cheese.</title>
        <authorList>
            <consortium name="US DOE Joint Genome Institute (JGI-PGF)"/>
            <person name="Walter F."/>
            <person name="Albersmeier A."/>
            <person name="Kalinowski J."/>
            <person name="Ruckert C."/>
        </authorList>
    </citation>
    <scope>NUCLEOTIDE SEQUENCE</scope>
    <source>
        <strain evidence="8">CGMCC 4.7278</strain>
    </source>
</reference>
<evidence type="ECO:0000256" key="4">
    <source>
        <dbReference type="ARBA" id="ARBA00022989"/>
    </source>
</evidence>
<feature type="transmembrane region" description="Helical" evidence="7">
    <location>
        <begin position="50"/>
        <end position="71"/>
    </location>
</feature>
<sequence>MNEDKATTSEPSGQRAGEHRRWFQTVWRLIVRVAQKCWDHSIFDKSAAAAFWQTMSLAPLLLGLLGSLGWLGGLFGPDTVDIVEAKIITFSREFFNPSVVADLIEPTVADVLGRGRGAVVSIGFVLSLWAGSSAMATFVDAIVHAHGQEDARNPVWQRIFALLLYVQFLIAAVLILPLVAVGPTIVGRILPESWREPGLRLIDGFYYPIVGLLLIVGLTTLYKLALHKTLPWHRLLWGALIAGVFFMGASDVLRRYLSWITDTGVTYGALATPIAFLLFTYFLGFAVILGAEFNAAVQEFWPARATRMEQIRDWLTRLRNGEDIESLDLSDEHDRASVDSTEPTVPEMRAQSPLRKPS</sequence>
<evidence type="ECO:0000256" key="2">
    <source>
        <dbReference type="ARBA" id="ARBA00022475"/>
    </source>
</evidence>
<evidence type="ECO:0008006" key="10">
    <source>
        <dbReference type="Google" id="ProtNLM"/>
    </source>
</evidence>
<accession>A0A917QBE8</accession>
<feature type="transmembrane region" description="Helical" evidence="7">
    <location>
        <begin position="205"/>
        <end position="222"/>
    </location>
</feature>
<evidence type="ECO:0000256" key="6">
    <source>
        <dbReference type="SAM" id="MobiDB-lite"/>
    </source>
</evidence>
<organism evidence="8 9">
    <name type="scientific">Nocardia camponoti</name>
    <dbReference type="NCBI Taxonomy" id="1616106"/>
    <lineage>
        <taxon>Bacteria</taxon>
        <taxon>Bacillati</taxon>
        <taxon>Actinomycetota</taxon>
        <taxon>Actinomycetes</taxon>
        <taxon>Mycobacteriales</taxon>
        <taxon>Nocardiaceae</taxon>
        <taxon>Nocardia</taxon>
    </lineage>
</organism>
<feature type="region of interest" description="Disordered" evidence="6">
    <location>
        <begin position="326"/>
        <end position="358"/>
    </location>
</feature>
<dbReference type="Pfam" id="PF03631">
    <property type="entry name" value="Virul_fac_BrkB"/>
    <property type="match status" value="1"/>
</dbReference>
<feature type="transmembrane region" description="Helical" evidence="7">
    <location>
        <begin position="160"/>
        <end position="185"/>
    </location>
</feature>
<evidence type="ECO:0000256" key="3">
    <source>
        <dbReference type="ARBA" id="ARBA00022692"/>
    </source>
</evidence>